<reference evidence="1 2" key="1">
    <citation type="submission" date="2024-01" db="EMBL/GenBank/DDBJ databases">
        <title>The genome of the rayed Mediterranean limpet Patella caerulea (Linnaeus, 1758).</title>
        <authorList>
            <person name="Anh-Thu Weber A."/>
            <person name="Halstead-Nussloch G."/>
        </authorList>
    </citation>
    <scope>NUCLEOTIDE SEQUENCE [LARGE SCALE GENOMIC DNA]</scope>
    <source>
        <strain evidence="1">AATW-2023a</strain>
        <tissue evidence="1">Whole specimen</tissue>
    </source>
</reference>
<evidence type="ECO:0000313" key="1">
    <source>
        <dbReference type="EMBL" id="KAK6178753.1"/>
    </source>
</evidence>
<name>A0AAN8PP48_PATCE</name>
<dbReference type="AlphaFoldDB" id="A0AAN8PP48"/>
<keyword evidence="2" id="KW-1185">Reference proteome</keyword>
<accession>A0AAN8PP48</accession>
<organism evidence="1 2">
    <name type="scientific">Patella caerulea</name>
    <name type="common">Rayed Mediterranean limpet</name>
    <dbReference type="NCBI Taxonomy" id="87958"/>
    <lineage>
        <taxon>Eukaryota</taxon>
        <taxon>Metazoa</taxon>
        <taxon>Spiralia</taxon>
        <taxon>Lophotrochozoa</taxon>
        <taxon>Mollusca</taxon>
        <taxon>Gastropoda</taxon>
        <taxon>Patellogastropoda</taxon>
        <taxon>Patelloidea</taxon>
        <taxon>Patellidae</taxon>
        <taxon>Patella</taxon>
    </lineage>
</organism>
<protein>
    <submittedName>
        <fullName evidence="1">Uncharacterized protein</fullName>
    </submittedName>
</protein>
<gene>
    <name evidence="1" type="ORF">SNE40_011266</name>
</gene>
<evidence type="ECO:0000313" key="2">
    <source>
        <dbReference type="Proteomes" id="UP001347796"/>
    </source>
</evidence>
<dbReference type="Proteomes" id="UP001347796">
    <property type="component" value="Unassembled WGS sequence"/>
</dbReference>
<comment type="caution">
    <text evidence="1">The sequence shown here is derived from an EMBL/GenBank/DDBJ whole genome shotgun (WGS) entry which is preliminary data.</text>
</comment>
<sequence>MAGLEGYFSIKGCVFHWSQAVFRKIQECSLQVAYNERGDAYNFLRQLMALPFLPEEKIHGASMDMFQKTEDERVISVLEYVENQWISIRVFSAKSWSVFMRSVRTNNDVEG</sequence>
<dbReference type="EMBL" id="JAZGQO010000008">
    <property type="protein sequence ID" value="KAK6178753.1"/>
    <property type="molecule type" value="Genomic_DNA"/>
</dbReference>
<proteinExistence type="predicted"/>